<dbReference type="InterPro" id="IPR014710">
    <property type="entry name" value="RmlC-like_jellyroll"/>
</dbReference>
<dbReference type="Gene3D" id="1.10.287.630">
    <property type="entry name" value="Helix hairpin bin"/>
    <property type="match status" value="1"/>
</dbReference>
<dbReference type="GO" id="GO:0035725">
    <property type="term" value="P:sodium ion transmembrane transport"/>
    <property type="evidence" value="ECO:0007669"/>
    <property type="project" value="TreeGrafter"/>
</dbReference>
<dbReference type="EMBL" id="KZ993839">
    <property type="protein sequence ID" value="RKO94678.1"/>
    <property type="molecule type" value="Genomic_DNA"/>
</dbReference>
<dbReference type="CDD" id="cd00038">
    <property type="entry name" value="CAP_ED"/>
    <property type="match status" value="1"/>
</dbReference>
<evidence type="ECO:0000259" key="2">
    <source>
        <dbReference type="PROSITE" id="PS50042"/>
    </source>
</evidence>
<dbReference type="GO" id="GO:0003254">
    <property type="term" value="P:regulation of membrane depolarization"/>
    <property type="evidence" value="ECO:0007669"/>
    <property type="project" value="TreeGrafter"/>
</dbReference>
<name>A0A4P9WRY1_9FUNG</name>
<dbReference type="SMART" id="SM00100">
    <property type="entry name" value="cNMP"/>
    <property type="match status" value="1"/>
</dbReference>
<dbReference type="PROSITE" id="PS50042">
    <property type="entry name" value="CNMP_BINDING_3"/>
    <property type="match status" value="1"/>
</dbReference>
<dbReference type="PANTHER" id="PTHR45689:SF15">
    <property type="entry name" value="TETRAMERIC POTASSIUM-SELECTIVE CYCLIC NUCLEOTIDE GATED CHANNEL"/>
    <property type="match status" value="1"/>
</dbReference>
<dbReference type="InterPro" id="IPR018490">
    <property type="entry name" value="cNMP-bd_dom_sf"/>
</dbReference>
<proteinExistence type="predicted"/>
<dbReference type="InterPro" id="IPR051413">
    <property type="entry name" value="K/Na_HCN_channel"/>
</dbReference>
<dbReference type="SUPFAM" id="SSF51206">
    <property type="entry name" value="cAMP-binding domain-like"/>
    <property type="match status" value="1"/>
</dbReference>
<accession>A0A4P9WRY1</accession>
<sequence length="233" mass="26075">MTHRDAASPAKKDFSSALRSRIVEFYELKYSGGTYLNEKAILKELNSPLRRIVAVHNCKHLILQVPFFKEADNKFITELSLFLEERHFLEGDLIMSEGDEAEEMYFIWTGTCAVSIQGVEIALLFSGMRRTATITAVSPCVLYSLSKHNLDTVFDRFENMAESVHKVAHERLANFGKAAGTAAPPPPPQDPPSPPQDPPLPRPDPSPTPKILVIKSRLLRDDESEGVVWKSLD</sequence>
<gene>
    <name evidence="3" type="ORF">BDK51DRAFT_45478</name>
</gene>
<dbReference type="GO" id="GO:0098855">
    <property type="term" value="C:HCN channel complex"/>
    <property type="evidence" value="ECO:0007669"/>
    <property type="project" value="TreeGrafter"/>
</dbReference>
<feature type="region of interest" description="Disordered" evidence="1">
    <location>
        <begin position="178"/>
        <end position="210"/>
    </location>
</feature>
<evidence type="ECO:0000256" key="1">
    <source>
        <dbReference type="SAM" id="MobiDB-lite"/>
    </source>
</evidence>
<reference evidence="4" key="1">
    <citation type="journal article" date="2018" name="Nat. Microbiol.">
        <title>Leveraging single-cell genomics to expand the fungal tree of life.</title>
        <authorList>
            <person name="Ahrendt S.R."/>
            <person name="Quandt C.A."/>
            <person name="Ciobanu D."/>
            <person name="Clum A."/>
            <person name="Salamov A."/>
            <person name="Andreopoulos B."/>
            <person name="Cheng J.F."/>
            <person name="Woyke T."/>
            <person name="Pelin A."/>
            <person name="Henrissat B."/>
            <person name="Reynolds N.K."/>
            <person name="Benny G.L."/>
            <person name="Smith M.E."/>
            <person name="James T.Y."/>
            <person name="Grigoriev I.V."/>
        </authorList>
    </citation>
    <scope>NUCLEOTIDE SEQUENCE [LARGE SCALE GENOMIC DNA]</scope>
</reference>
<evidence type="ECO:0000313" key="3">
    <source>
        <dbReference type="EMBL" id="RKO94678.1"/>
    </source>
</evidence>
<dbReference type="OrthoDB" id="2152421at2759"/>
<dbReference type="InterPro" id="IPR000595">
    <property type="entry name" value="cNMP-bd_dom"/>
</dbReference>
<dbReference type="PANTHER" id="PTHR45689">
    <property type="entry name" value="I[[H]] CHANNEL, ISOFORM E"/>
    <property type="match status" value="1"/>
</dbReference>
<dbReference type="Gene3D" id="2.60.120.10">
    <property type="entry name" value="Jelly Rolls"/>
    <property type="match status" value="1"/>
</dbReference>
<organism evidence="3 4">
    <name type="scientific">Blyttiomyces helicus</name>
    <dbReference type="NCBI Taxonomy" id="388810"/>
    <lineage>
        <taxon>Eukaryota</taxon>
        <taxon>Fungi</taxon>
        <taxon>Fungi incertae sedis</taxon>
        <taxon>Chytridiomycota</taxon>
        <taxon>Chytridiomycota incertae sedis</taxon>
        <taxon>Chytridiomycetes</taxon>
        <taxon>Chytridiomycetes incertae sedis</taxon>
        <taxon>Blyttiomyces</taxon>
    </lineage>
</organism>
<feature type="domain" description="Cyclic nucleotide-binding" evidence="2">
    <location>
        <begin position="67"/>
        <end position="154"/>
    </location>
</feature>
<evidence type="ECO:0000313" key="4">
    <source>
        <dbReference type="Proteomes" id="UP000269721"/>
    </source>
</evidence>
<keyword evidence="4" id="KW-1185">Reference proteome</keyword>
<dbReference type="Proteomes" id="UP000269721">
    <property type="component" value="Unassembled WGS sequence"/>
</dbReference>
<feature type="compositionally biased region" description="Pro residues" evidence="1">
    <location>
        <begin position="183"/>
        <end position="208"/>
    </location>
</feature>
<protein>
    <submittedName>
        <fullName evidence="3">Cyclic nucleotide-binding-like protein</fullName>
    </submittedName>
</protein>
<dbReference type="GO" id="GO:0005249">
    <property type="term" value="F:voltage-gated potassium channel activity"/>
    <property type="evidence" value="ECO:0007669"/>
    <property type="project" value="TreeGrafter"/>
</dbReference>
<dbReference type="AlphaFoldDB" id="A0A4P9WRY1"/>